<protein>
    <submittedName>
        <fullName evidence="1">Uncharacterized protein</fullName>
    </submittedName>
</protein>
<dbReference type="RefSeq" id="WP_154175053.1">
    <property type="nucleotide sequence ID" value="NZ_WJXZ01000005.1"/>
</dbReference>
<name>A0A7K0EIT3_9BACT</name>
<proteinExistence type="predicted"/>
<dbReference type="Proteomes" id="UP000441754">
    <property type="component" value="Unassembled WGS sequence"/>
</dbReference>
<dbReference type="AlphaFoldDB" id="A0A7K0EIT3"/>
<sequence>MTTNTELIKLCLIRVHKLIESLTFYRDSDEKEPWKATFAELIMTVDDLLKHFRQLGQEIAFTEAVGVNGKIQDITSLVVWMRSCLPALITDLSDHLPANRLNRYFNQGNGYFANGCFFSVDYDNEQAFFIDDQRIYLKHHLVRLVDEVESYLSFPNSQQTNRPNLA</sequence>
<evidence type="ECO:0000313" key="2">
    <source>
        <dbReference type="Proteomes" id="UP000441754"/>
    </source>
</evidence>
<evidence type="ECO:0000313" key="1">
    <source>
        <dbReference type="EMBL" id="MRS61665.1"/>
    </source>
</evidence>
<organism evidence="1 2">
    <name type="scientific">Larkinella terrae</name>
    <dbReference type="NCBI Taxonomy" id="2025311"/>
    <lineage>
        <taxon>Bacteria</taxon>
        <taxon>Pseudomonadati</taxon>
        <taxon>Bacteroidota</taxon>
        <taxon>Cytophagia</taxon>
        <taxon>Cytophagales</taxon>
        <taxon>Spirosomataceae</taxon>
        <taxon>Larkinella</taxon>
    </lineage>
</organism>
<gene>
    <name evidence="1" type="ORF">GJJ30_10230</name>
</gene>
<dbReference type="EMBL" id="WJXZ01000005">
    <property type="protein sequence ID" value="MRS61665.1"/>
    <property type="molecule type" value="Genomic_DNA"/>
</dbReference>
<accession>A0A7K0EIT3</accession>
<dbReference type="OrthoDB" id="956190at2"/>
<keyword evidence="2" id="KW-1185">Reference proteome</keyword>
<comment type="caution">
    <text evidence="1">The sequence shown here is derived from an EMBL/GenBank/DDBJ whole genome shotgun (WGS) entry which is preliminary data.</text>
</comment>
<reference evidence="1 2" key="1">
    <citation type="journal article" date="2018" name="Antonie Van Leeuwenhoek">
        <title>Larkinella terrae sp. nov., isolated from soil on Jeju Island, South Korea.</title>
        <authorList>
            <person name="Ten L.N."/>
            <person name="Jeon J."/>
            <person name="Park S.J."/>
            <person name="Park S."/>
            <person name="Lee S.Y."/>
            <person name="Kim M.K."/>
            <person name="Jung H.Y."/>
        </authorList>
    </citation>
    <scope>NUCLEOTIDE SEQUENCE [LARGE SCALE GENOMIC DNA]</scope>
    <source>
        <strain evidence="1 2">KCTC 52001</strain>
    </source>
</reference>